<evidence type="ECO:0000256" key="1">
    <source>
        <dbReference type="SAM" id="Phobius"/>
    </source>
</evidence>
<dbReference type="Pfam" id="PF03729">
    <property type="entry name" value="DUF308"/>
    <property type="match status" value="2"/>
</dbReference>
<accession>A0A840CUU9</accession>
<feature type="transmembrane region" description="Helical" evidence="1">
    <location>
        <begin position="98"/>
        <end position="118"/>
    </location>
</feature>
<dbReference type="PANTHER" id="PTHR34989:SF1">
    <property type="entry name" value="PROTEIN HDED"/>
    <property type="match status" value="1"/>
</dbReference>
<proteinExistence type="predicted"/>
<feature type="transmembrane region" description="Helical" evidence="1">
    <location>
        <begin position="72"/>
        <end position="92"/>
    </location>
</feature>
<keyword evidence="1" id="KW-1133">Transmembrane helix</keyword>
<name>A0A840CUU9_9BACT</name>
<comment type="caution">
    <text evidence="2">The sequence shown here is derived from an EMBL/GenBank/DDBJ whole genome shotgun (WGS) entry which is preliminary data.</text>
</comment>
<dbReference type="PANTHER" id="PTHR34989">
    <property type="entry name" value="PROTEIN HDED"/>
    <property type="match status" value="1"/>
</dbReference>
<dbReference type="Proteomes" id="UP000555103">
    <property type="component" value="Unassembled WGS sequence"/>
</dbReference>
<keyword evidence="1" id="KW-0812">Transmembrane</keyword>
<dbReference type="AlphaFoldDB" id="A0A840CUU9"/>
<dbReference type="InterPro" id="IPR052712">
    <property type="entry name" value="Acid_resist_chaperone_HdeD"/>
</dbReference>
<feature type="transmembrane region" description="Helical" evidence="1">
    <location>
        <begin position="41"/>
        <end position="65"/>
    </location>
</feature>
<keyword evidence="1" id="KW-0472">Membrane</keyword>
<organism evidence="2 3">
    <name type="scientific">Dysgonomonas hofstadii</name>
    <dbReference type="NCBI Taxonomy" id="637886"/>
    <lineage>
        <taxon>Bacteria</taxon>
        <taxon>Pseudomonadati</taxon>
        <taxon>Bacteroidota</taxon>
        <taxon>Bacteroidia</taxon>
        <taxon>Bacteroidales</taxon>
        <taxon>Dysgonomonadaceae</taxon>
        <taxon>Dysgonomonas</taxon>
    </lineage>
</organism>
<feature type="transmembrane region" description="Helical" evidence="1">
    <location>
        <begin position="155"/>
        <end position="177"/>
    </location>
</feature>
<evidence type="ECO:0000313" key="2">
    <source>
        <dbReference type="EMBL" id="MBB4037958.1"/>
    </source>
</evidence>
<protein>
    <submittedName>
        <fullName evidence="2">Uncharacterized membrane protein HdeD (DUF308 family)</fullName>
    </submittedName>
</protein>
<gene>
    <name evidence="2" type="ORF">GGR21_003882</name>
</gene>
<dbReference type="InterPro" id="IPR005325">
    <property type="entry name" value="DUF308_memb"/>
</dbReference>
<reference evidence="2 3" key="1">
    <citation type="submission" date="2020-08" db="EMBL/GenBank/DDBJ databases">
        <title>Genomic Encyclopedia of Type Strains, Phase IV (KMG-IV): sequencing the most valuable type-strain genomes for metagenomic binning, comparative biology and taxonomic classification.</title>
        <authorList>
            <person name="Goeker M."/>
        </authorList>
    </citation>
    <scope>NUCLEOTIDE SEQUENCE [LARGE SCALE GENOMIC DNA]</scope>
    <source>
        <strain evidence="2 3">DSM 104969</strain>
    </source>
</reference>
<sequence>MKNDLFYSVKQAVKHWWISPLIGVIAIILGFWSLSNPGTTLALLGAFFIAGFLVSGIFEIIFALANKNTLKGWGWTLASGIIDILFALLLLAMPISTIAVLLFMVGFWVMFQSIWAIGGAIELQRNSVKGWGWILTFGILGVILSFILIANPVFAAGFIIYMLAFALFCYGVLRIYYGFRLRNIHKDIEEE</sequence>
<dbReference type="GO" id="GO:0005886">
    <property type="term" value="C:plasma membrane"/>
    <property type="evidence" value="ECO:0007669"/>
    <property type="project" value="TreeGrafter"/>
</dbReference>
<feature type="transmembrane region" description="Helical" evidence="1">
    <location>
        <begin position="130"/>
        <end position="149"/>
    </location>
</feature>
<evidence type="ECO:0000313" key="3">
    <source>
        <dbReference type="Proteomes" id="UP000555103"/>
    </source>
</evidence>
<dbReference type="RefSeq" id="WP_183308796.1">
    <property type="nucleotide sequence ID" value="NZ_JACIEP010000019.1"/>
</dbReference>
<feature type="transmembrane region" description="Helical" evidence="1">
    <location>
        <begin position="16"/>
        <end position="35"/>
    </location>
</feature>
<dbReference type="EMBL" id="JACIEP010000019">
    <property type="protein sequence ID" value="MBB4037958.1"/>
    <property type="molecule type" value="Genomic_DNA"/>
</dbReference>
<keyword evidence="3" id="KW-1185">Reference proteome</keyword>